<accession>A0A248SL32</accession>
<gene>
    <name evidence="5" type="ORF">SopranoGao_9</name>
</gene>
<evidence type="ECO:0000256" key="2">
    <source>
        <dbReference type="ARBA" id="ARBA00022732"/>
    </source>
</evidence>
<organism evidence="5 6">
    <name type="scientific">Klebsiella phage SopranoGao</name>
    <dbReference type="NCBI Taxonomy" id="2026944"/>
    <lineage>
        <taxon>Viruses</taxon>
        <taxon>Duplodnaviria</taxon>
        <taxon>Heunggongvirae</taxon>
        <taxon>Uroviricota</taxon>
        <taxon>Caudoviricetes</taxon>
        <taxon>Lastavirus</taxon>
        <taxon>Lastavirus sopranogao</taxon>
    </lineage>
</organism>
<sequence length="416" mass="44806">MNEIHYILTLLIAVAMFMQPQLAYAFISPGDQELEKKPEEKPWEKLLMFKKGGSSSPSPDPNIGKAAMKQAELGEEWLSFAKDQFAVSNERQKEQDVLANQVTQQQLDASKQAQQWATEDRDRYNNTFKPLEDQFIDKAQNWDSAERQAQQAAEAKADVLNNASQQRQATERNMASMGVDPTSGRYAGVERSGENATALAAAGAENNARNTVRNQALSLQADAVNMGKGLAVNPASSLGLSTSAGSAAMQTTAGNNAQAAGLSSIMGQGYQAAMTGYGNQANTLNQQYQNQLNAWQANQQQSNSLWGGLGSLAGMGLMAFSSKEFKEDKRPATGSLEAVRRMPVGEWKYKDGIADGGEHIGPYAEDFQAATGKGNGKMINLMDAVGVTMGAVQQLDKKVDALAKGRGLPQRKKEAA</sequence>
<evidence type="ECO:0000256" key="3">
    <source>
        <dbReference type="SAM" id="MobiDB-lite"/>
    </source>
</evidence>
<keyword evidence="2" id="KW-1227">Viral tail protein</keyword>
<dbReference type="EMBL" id="MF612073">
    <property type="protein sequence ID" value="ASV45032.1"/>
    <property type="molecule type" value="Genomic_DNA"/>
</dbReference>
<dbReference type="Pfam" id="PF13884">
    <property type="entry name" value="Peptidase_S74"/>
    <property type="match status" value="1"/>
</dbReference>
<dbReference type="Proteomes" id="UP000224252">
    <property type="component" value="Segment"/>
</dbReference>
<dbReference type="GO" id="GO:0098015">
    <property type="term" value="C:virus tail"/>
    <property type="evidence" value="ECO:0007669"/>
    <property type="project" value="UniProtKB-KW"/>
</dbReference>
<evidence type="ECO:0000313" key="6">
    <source>
        <dbReference type="Proteomes" id="UP000224252"/>
    </source>
</evidence>
<proteinExistence type="predicted"/>
<feature type="region of interest" description="Disordered" evidence="3">
    <location>
        <begin position="166"/>
        <end position="191"/>
    </location>
</feature>
<keyword evidence="6" id="KW-1185">Reference proteome</keyword>
<name>A0A248SL32_9CAUD</name>
<feature type="domain" description="Peptidase S74" evidence="4">
    <location>
        <begin position="321"/>
        <end position="370"/>
    </location>
</feature>
<comment type="subcellular location">
    <subcellularLocation>
        <location evidence="1">Virion</location>
    </subcellularLocation>
</comment>
<evidence type="ECO:0000256" key="1">
    <source>
        <dbReference type="ARBA" id="ARBA00004328"/>
    </source>
</evidence>
<protein>
    <recommendedName>
        <fullName evidence="4">Peptidase S74 domain-containing protein</fullName>
    </recommendedName>
</protein>
<reference evidence="5 6" key="1">
    <citation type="submission" date="2017-08" db="EMBL/GenBank/DDBJ databases">
        <authorList>
            <person name="de Groot N.N."/>
        </authorList>
    </citation>
    <scope>NUCLEOTIDE SEQUENCE [LARGE SCALE GENOMIC DNA]</scope>
</reference>
<evidence type="ECO:0000313" key="5">
    <source>
        <dbReference type="EMBL" id="ASV45032.1"/>
    </source>
</evidence>
<keyword evidence="2" id="KW-0946">Virion</keyword>
<dbReference type="InterPro" id="IPR030392">
    <property type="entry name" value="S74_ICA"/>
</dbReference>
<evidence type="ECO:0000259" key="4">
    <source>
        <dbReference type="Pfam" id="PF13884"/>
    </source>
</evidence>